<evidence type="ECO:0000313" key="3">
    <source>
        <dbReference type="Proteomes" id="UP000634011"/>
    </source>
</evidence>
<proteinExistence type="predicted"/>
<reference evidence="2" key="1">
    <citation type="submission" date="2020-08" db="EMBL/GenBank/DDBJ databases">
        <title>Novel species isolated from subtropical streams in China.</title>
        <authorList>
            <person name="Lu H."/>
        </authorList>
    </citation>
    <scope>NUCLEOTIDE SEQUENCE</scope>
    <source>
        <strain evidence="2">KACC 12607</strain>
    </source>
</reference>
<dbReference type="Proteomes" id="UP000634011">
    <property type="component" value="Unassembled WGS sequence"/>
</dbReference>
<accession>A0A923HFZ4</accession>
<feature type="chain" id="PRO_5038055713" evidence="1">
    <location>
        <begin position="25"/>
        <end position="704"/>
    </location>
</feature>
<dbReference type="PROSITE" id="PS51257">
    <property type="entry name" value="PROKAR_LIPOPROTEIN"/>
    <property type="match status" value="1"/>
</dbReference>
<feature type="signal peptide" evidence="1">
    <location>
        <begin position="1"/>
        <end position="24"/>
    </location>
</feature>
<organism evidence="2 3">
    <name type="scientific">Undibacterium jejuense</name>
    <dbReference type="NCBI Taxonomy" id="1344949"/>
    <lineage>
        <taxon>Bacteria</taxon>
        <taxon>Pseudomonadati</taxon>
        <taxon>Pseudomonadota</taxon>
        <taxon>Betaproteobacteria</taxon>
        <taxon>Burkholderiales</taxon>
        <taxon>Oxalobacteraceae</taxon>
        <taxon>Undibacterium</taxon>
    </lineage>
</organism>
<name>A0A923HFZ4_9BURK</name>
<evidence type="ECO:0000313" key="2">
    <source>
        <dbReference type="EMBL" id="MBC3863034.1"/>
    </source>
</evidence>
<keyword evidence="1" id="KW-0732">Signal</keyword>
<dbReference type="EMBL" id="JACOFV010000011">
    <property type="protein sequence ID" value="MBC3863034.1"/>
    <property type="molecule type" value="Genomic_DNA"/>
</dbReference>
<keyword evidence="3" id="KW-1185">Reference proteome</keyword>
<sequence length="704" mass="71333">MKKALFRKPAATIISVAISAVILAACGGGGSSASNDTSNTTPATPTTSTTNVITGTVFAAATSGATVKLFAADANGNPTGNALGTASTDANGNFSIALTSQPSGPVVLVSSGGSYSSEADATTQTGATFQVLVANVPTGNSSAHLNPLTSAITARASNLLSNAPATSPAAALSSATSSVQTLLGLSDISTSAVTIAPNTNATSGDAWLLSALAGTLEQLRTNSGLNSSAIYQALMDDISDGKLDGLKNGKSIAIGTSGQTLQSSLFTTQLSGAANTYGNTHATYQSATGKISTALQNSAQAVGLQVGSSGSISLYQTQSSGTQLYFAARTDGLVKLDMSVPSAPVATKLTAINQTLLSGSNPSGPKFGSIDGMVINPTPITVNGSSKVYGLVYSYQSSTVASVNLTDGVVVGTLALPITKSTSFSGAMAYVAGGIADGAHNLIWLATSEGMIGVNPSNLNLPVTKIAQPVGTQINENIGGDTANGIIFSPDYMGAGIVVFNLIEGKSYVMDKATWQALYANTGFTGYLEMDGATLDTQYKLAIITPEGSNTIGLLGYNIPSGATGATGTFASKLFMSYAVPNQALNFASYTGATVDPVSHTALFVGEGRGLGVGVLDNPSNANWKGFSTFVNANSSYRFEPHDPHTLGTFNISGKPYGFLLNGAYGSYKVAIIDLNAMLVAPTTGGWTNTDPFNDPKITTLIGY</sequence>
<dbReference type="RefSeq" id="WP_186912971.1">
    <property type="nucleotide sequence ID" value="NZ_JACOFV010000011.1"/>
</dbReference>
<gene>
    <name evidence="2" type="ORF">H8K32_13060</name>
</gene>
<dbReference type="AlphaFoldDB" id="A0A923HFZ4"/>
<comment type="caution">
    <text evidence="2">The sequence shown here is derived from an EMBL/GenBank/DDBJ whole genome shotgun (WGS) entry which is preliminary data.</text>
</comment>
<protein>
    <submittedName>
        <fullName evidence="2">Uncharacterized protein</fullName>
    </submittedName>
</protein>
<evidence type="ECO:0000256" key="1">
    <source>
        <dbReference type="SAM" id="SignalP"/>
    </source>
</evidence>